<proteinExistence type="predicted"/>
<organism evidence="1 2">
    <name type="scientific">Nephila pilipes</name>
    <name type="common">Giant wood spider</name>
    <name type="synonym">Nephila maculata</name>
    <dbReference type="NCBI Taxonomy" id="299642"/>
    <lineage>
        <taxon>Eukaryota</taxon>
        <taxon>Metazoa</taxon>
        <taxon>Ecdysozoa</taxon>
        <taxon>Arthropoda</taxon>
        <taxon>Chelicerata</taxon>
        <taxon>Arachnida</taxon>
        <taxon>Araneae</taxon>
        <taxon>Araneomorphae</taxon>
        <taxon>Entelegynae</taxon>
        <taxon>Araneoidea</taxon>
        <taxon>Nephilidae</taxon>
        <taxon>Nephila</taxon>
    </lineage>
</organism>
<reference evidence="1" key="1">
    <citation type="submission" date="2020-08" db="EMBL/GenBank/DDBJ databases">
        <title>Multicomponent nature underlies the extraordinary mechanical properties of spider dragline silk.</title>
        <authorList>
            <person name="Kono N."/>
            <person name="Nakamura H."/>
            <person name="Mori M."/>
            <person name="Yoshida Y."/>
            <person name="Ohtoshi R."/>
            <person name="Malay A.D."/>
            <person name="Moran D.A.P."/>
            <person name="Tomita M."/>
            <person name="Numata K."/>
            <person name="Arakawa K."/>
        </authorList>
    </citation>
    <scope>NUCLEOTIDE SEQUENCE</scope>
</reference>
<dbReference type="EMBL" id="BMAW01108420">
    <property type="protein sequence ID" value="GFT33942.1"/>
    <property type="molecule type" value="Genomic_DNA"/>
</dbReference>
<accession>A0A8X6NVG8</accession>
<sequence length="82" mass="8973">MNVPYRPLILQLSSDHNLIFHLFLETTLVSSVKSTNNSMGYYLIHKSTSQQDSSSPSLRCSGCAAARHSSQSGLLGDHCVHP</sequence>
<gene>
    <name evidence="1" type="ORF">NPIL_646011</name>
</gene>
<keyword evidence="2" id="KW-1185">Reference proteome</keyword>
<dbReference type="Proteomes" id="UP000887013">
    <property type="component" value="Unassembled WGS sequence"/>
</dbReference>
<name>A0A8X6NVG8_NEPPI</name>
<dbReference type="AlphaFoldDB" id="A0A8X6NVG8"/>
<comment type="caution">
    <text evidence="1">The sequence shown here is derived from an EMBL/GenBank/DDBJ whole genome shotgun (WGS) entry which is preliminary data.</text>
</comment>
<evidence type="ECO:0000313" key="1">
    <source>
        <dbReference type="EMBL" id="GFT33942.1"/>
    </source>
</evidence>
<evidence type="ECO:0000313" key="2">
    <source>
        <dbReference type="Proteomes" id="UP000887013"/>
    </source>
</evidence>
<protein>
    <submittedName>
        <fullName evidence="1">Uncharacterized protein</fullName>
    </submittedName>
</protein>